<dbReference type="NCBIfam" id="TIGR00274">
    <property type="entry name" value="N-acetylmuramic acid 6-phosphate etherase"/>
    <property type="match status" value="1"/>
</dbReference>
<dbReference type="Gene3D" id="3.40.50.10490">
    <property type="entry name" value="Glucose-6-phosphate isomerase like protein, domain 1"/>
    <property type="match status" value="1"/>
</dbReference>
<dbReference type="GO" id="GO:0019899">
    <property type="term" value="F:enzyme binding"/>
    <property type="evidence" value="ECO:0007669"/>
    <property type="project" value="TreeGrafter"/>
</dbReference>
<dbReference type="SUPFAM" id="SSF53067">
    <property type="entry name" value="Actin-like ATPase domain"/>
    <property type="match status" value="2"/>
</dbReference>
<sequence length="635" mass="67649">MLELHKLTTEAINPLTVDISSKTTHEILKLINDQDALVAPVVRSQIPNIAAAIDDIVPRLLKGGRVIYFGAGTSGRLGVLDASECLPTYNSEQFVGIMAGGDSALRKAKEGVEDSEEEGCNDLKSCNIDPEVDIAVGIASSGRTPYVKGGLKYAQSLGCLTIVITCTDPNEMSEMKDDKGDLVVVHSITAVVGPEVVTGSTRMKAGTVTKLILNMLSTGSMIRLGKTYGNLMVDVRVSNFKLKARGYRLIRTVCNLPDLSEEKMDELLASCDGSVKLAIIVARTGWSIDKARETLFRVGGRLADLLPLVKTNDTSTQANYPQPLYLCVDGGGTNTRAIFASLDSDGNPVIVATGKAGSSNVSAIGVPFAIAAIKIAIEDATSSCFHGSPHLPIFAKAWIGCAGIDTVTRPSTAMEFTESVANLLQLEKDQLQITSDASLLSDLVSPGIIIISGTGSIAIRFDEHGNQIARAGGLGYLLGDEGSGFDIGRQAIRVAIEEPGKLQDAILAHFRVRNIQDLITAVYRRDDRDEETQDPKSRIANVAPIALELAFAADYDSKSLGVVCSAARSLRLLVAQILPTPESSPQPVICTGGLFKNPFFRTLVDNELGQAGYDRIQYIEDPGLNAALSLARSKS</sequence>
<dbReference type="InterPro" id="IPR002731">
    <property type="entry name" value="ATPase_BadF"/>
</dbReference>
<dbReference type="GO" id="GO:0005654">
    <property type="term" value="C:nucleoplasm"/>
    <property type="evidence" value="ECO:0007669"/>
    <property type="project" value="TreeGrafter"/>
</dbReference>
<evidence type="ECO:0000259" key="7">
    <source>
        <dbReference type="PROSITE" id="PS51464"/>
    </source>
</evidence>
<dbReference type="GO" id="GO:0005829">
    <property type="term" value="C:cytosol"/>
    <property type="evidence" value="ECO:0007669"/>
    <property type="project" value="TreeGrafter"/>
</dbReference>
<dbReference type="NCBIfam" id="NF009222">
    <property type="entry name" value="PRK12570.1"/>
    <property type="match status" value="1"/>
</dbReference>
<keyword evidence="5" id="KW-0119">Carbohydrate metabolism</keyword>
<dbReference type="NCBIfam" id="NF003915">
    <property type="entry name" value="PRK05441.1"/>
    <property type="match status" value="1"/>
</dbReference>
<dbReference type="InterPro" id="IPR046348">
    <property type="entry name" value="SIS_dom_sf"/>
</dbReference>
<dbReference type="OrthoDB" id="311172at2759"/>
<dbReference type="Gene3D" id="3.30.420.40">
    <property type="match status" value="2"/>
</dbReference>
<feature type="domain" description="SIS" evidence="7">
    <location>
        <begin position="56"/>
        <end position="226"/>
    </location>
</feature>
<dbReference type="Pfam" id="PF01869">
    <property type="entry name" value="BcrAD_BadFG"/>
    <property type="match status" value="1"/>
</dbReference>
<evidence type="ECO:0000256" key="6">
    <source>
        <dbReference type="ARBA" id="ARBA00031123"/>
    </source>
</evidence>
<dbReference type="EC" id="2.7.1.59" evidence="2"/>
<evidence type="ECO:0000313" key="9">
    <source>
        <dbReference type="Proteomes" id="UP000054279"/>
    </source>
</evidence>
<evidence type="ECO:0000256" key="5">
    <source>
        <dbReference type="ARBA" id="ARBA00023277"/>
    </source>
</evidence>
<dbReference type="InterPro" id="IPR040190">
    <property type="entry name" value="MURQ/GCKR"/>
</dbReference>
<dbReference type="GO" id="GO:0046348">
    <property type="term" value="P:amino sugar catabolic process"/>
    <property type="evidence" value="ECO:0007669"/>
    <property type="project" value="InterPro"/>
</dbReference>
<dbReference type="PANTHER" id="PTHR10088">
    <property type="entry name" value="GLUCOKINASE REGULATORY PROTEIN"/>
    <property type="match status" value="1"/>
</dbReference>
<gene>
    <name evidence="8" type="ORF">M422DRAFT_217145</name>
</gene>
<dbReference type="GO" id="GO:0016835">
    <property type="term" value="F:carbon-oxygen lyase activity"/>
    <property type="evidence" value="ECO:0007669"/>
    <property type="project" value="InterPro"/>
</dbReference>
<evidence type="ECO:0000256" key="2">
    <source>
        <dbReference type="ARBA" id="ARBA00012122"/>
    </source>
</evidence>
<organism evidence="8 9">
    <name type="scientific">Sphaerobolus stellatus (strain SS14)</name>
    <dbReference type="NCBI Taxonomy" id="990650"/>
    <lineage>
        <taxon>Eukaryota</taxon>
        <taxon>Fungi</taxon>
        <taxon>Dikarya</taxon>
        <taxon>Basidiomycota</taxon>
        <taxon>Agaricomycotina</taxon>
        <taxon>Agaricomycetes</taxon>
        <taxon>Phallomycetidae</taxon>
        <taxon>Geastrales</taxon>
        <taxon>Sphaerobolaceae</taxon>
        <taxon>Sphaerobolus</taxon>
    </lineage>
</organism>
<evidence type="ECO:0000256" key="1">
    <source>
        <dbReference type="ARBA" id="ARBA00006198"/>
    </source>
</evidence>
<dbReference type="GO" id="GO:0004857">
    <property type="term" value="F:enzyme inhibitor activity"/>
    <property type="evidence" value="ECO:0007669"/>
    <property type="project" value="TreeGrafter"/>
</dbReference>
<dbReference type="GO" id="GO:0070095">
    <property type="term" value="F:fructose-6-phosphate binding"/>
    <property type="evidence" value="ECO:0007669"/>
    <property type="project" value="TreeGrafter"/>
</dbReference>
<dbReference type="CDD" id="cd05007">
    <property type="entry name" value="SIS_Etherase"/>
    <property type="match status" value="1"/>
</dbReference>
<dbReference type="GO" id="GO:0045127">
    <property type="term" value="F:N-acetylglucosamine kinase activity"/>
    <property type="evidence" value="ECO:0007669"/>
    <property type="project" value="UniProtKB-EC"/>
</dbReference>
<evidence type="ECO:0000256" key="4">
    <source>
        <dbReference type="ARBA" id="ARBA00023239"/>
    </source>
</evidence>
<dbReference type="HOGENOM" id="CLU_022562_0_0_1"/>
<dbReference type="SUPFAM" id="SSF53697">
    <property type="entry name" value="SIS domain"/>
    <property type="match status" value="1"/>
</dbReference>
<dbReference type="InterPro" id="IPR043129">
    <property type="entry name" value="ATPase_NBD"/>
</dbReference>
<reference evidence="8 9" key="1">
    <citation type="submission" date="2014-06" db="EMBL/GenBank/DDBJ databases">
        <title>Evolutionary Origins and Diversification of the Mycorrhizal Mutualists.</title>
        <authorList>
            <consortium name="DOE Joint Genome Institute"/>
            <consortium name="Mycorrhizal Genomics Consortium"/>
            <person name="Kohler A."/>
            <person name="Kuo A."/>
            <person name="Nagy L.G."/>
            <person name="Floudas D."/>
            <person name="Copeland A."/>
            <person name="Barry K.W."/>
            <person name="Cichocki N."/>
            <person name="Veneault-Fourrey C."/>
            <person name="LaButti K."/>
            <person name="Lindquist E.A."/>
            <person name="Lipzen A."/>
            <person name="Lundell T."/>
            <person name="Morin E."/>
            <person name="Murat C."/>
            <person name="Riley R."/>
            <person name="Ohm R."/>
            <person name="Sun H."/>
            <person name="Tunlid A."/>
            <person name="Henrissat B."/>
            <person name="Grigoriev I.V."/>
            <person name="Hibbett D.S."/>
            <person name="Martin F."/>
        </authorList>
    </citation>
    <scope>NUCLEOTIDE SEQUENCE [LARGE SCALE GENOMIC DNA]</scope>
    <source>
        <strain evidence="8 9">SS14</strain>
    </source>
</reference>
<dbReference type="GO" id="GO:0030246">
    <property type="term" value="F:carbohydrate binding"/>
    <property type="evidence" value="ECO:0007669"/>
    <property type="project" value="TreeGrafter"/>
</dbReference>
<dbReference type="PROSITE" id="PS51464">
    <property type="entry name" value="SIS"/>
    <property type="match status" value="1"/>
</dbReference>
<keyword evidence="4" id="KW-0456">Lyase</keyword>
<accession>A0A0C9TRU2</accession>
<keyword evidence="9" id="KW-1185">Reference proteome</keyword>
<dbReference type="GO" id="GO:0009750">
    <property type="term" value="P:response to fructose"/>
    <property type="evidence" value="ECO:0007669"/>
    <property type="project" value="TreeGrafter"/>
</dbReference>
<dbReference type="HAMAP" id="MF_00068">
    <property type="entry name" value="MurQ"/>
    <property type="match status" value="1"/>
</dbReference>
<protein>
    <recommendedName>
        <fullName evidence="3">N-acetyl-D-glucosamine kinase</fullName>
        <ecNumber evidence="2">2.7.1.59</ecNumber>
    </recommendedName>
    <alternativeName>
        <fullName evidence="6">GlcNAc kinase</fullName>
    </alternativeName>
</protein>
<dbReference type="Proteomes" id="UP000054279">
    <property type="component" value="Unassembled WGS sequence"/>
</dbReference>
<dbReference type="PROSITE" id="PS01272">
    <property type="entry name" value="GCKR"/>
    <property type="match status" value="1"/>
</dbReference>
<dbReference type="InterPro" id="IPR005488">
    <property type="entry name" value="Etherase_MurQ"/>
</dbReference>
<dbReference type="FunFam" id="3.40.50.10490:FF:000014">
    <property type="entry name" value="N-acetylmuramic acid 6-phosphate etherase"/>
    <property type="match status" value="1"/>
</dbReference>
<evidence type="ECO:0000256" key="3">
    <source>
        <dbReference type="ARBA" id="ARBA00014974"/>
    </source>
</evidence>
<proteinExistence type="inferred from homology"/>
<name>A0A0C9TRU2_SPHS4</name>
<dbReference type="AlphaFoldDB" id="A0A0C9TRU2"/>
<dbReference type="EMBL" id="KN837472">
    <property type="protein sequence ID" value="KIJ24609.1"/>
    <property type="molecule type" value="Genomic_DNA"/>
</dbReference>
<comment type="similarity">
    <text evidence="1">Belongs to the eukaryotic-type N-acetylglucosamine kinase family.</text>
</comment>
<dbReference type="Gene3D" id="1.10.8.1080">
    <property type="match status" value="1"/>
</dbReference>
<dbReference type="Pfam" id="PF22645">
    <property type="entry name" value="GKRP_SIS_N"/>
    <property type="match status" value="1"/>
</dbReference>
<evidence type="ECO:0000313" key="8">
    <source>
        <dbReference type="EMBL" id="KIJ24609.1"/>
    </source>
</evidence>
<dbReference type="InterPro" id="IPR005486">
    <property type="entry name" value="Glucokinase_regulatory_CS"/>
</dbReference>
<dbReference type="InterPro" id="IPR001347">
    <property type="entry name" value="SIS_dom"/>
</dbReference>
<dbReference type="GO" id="GO:0042593">
    <property type="term" value="P:glucose homeostasis"/>
    <property type="evidence" value="ECO:0007669"/>
    <property type="project" value="TreeGrafter"/>
</dbReference>
<dbReference type="PANTHER" id="PTHR10088:SF4">
    <property type="entry name" value="GLUCOKINASE REGULATORY PROTEIN"/>
    <property type="match status" value="1"/>
</dbReference>